<dbReference type="SUPFAM" id="SSF50729">
    <property type="entry name" value="PH domain-like"/>
    <property type="match status" value="1"/>
</dbReference>
<dbReference type="Gene3D" id="2.30.29.30">
    <property type="entry name" value="Pleckstrin-homology domain (PH domain)/Phosphotyrosine-binding domain (PTB)"/>
    <property type="match status" value="2"/>
</dbReference>
<dbReference type="Pfam" id="PF00640">
    <property type="entry name" value="PID"/>
    <property type="match status" value="1"/>
</dbReference>
<feature type="region of interest" description="Disordered" evidence="3">
    <location>
        <begin position="295"/>
        <end position="314"/>
    </location>
</feature>
<evidence type="ECO:0000259" key="4">
    <source>
        <dbReference type="PROSITE" id="PS01179"/>
    </source>
</evidence>
<dbReference type="GO" id="GO:0005829">
    <property type="term" value="C:cytosol"/>
    <property type="evidence" value="ECO:0007669"/>
    <property type="project" value="TreeGrafter"/>
</dbReference>
<evidence type="ECO:0000313" key="5">
    <source>
        <dbReference type="EMBL" id="CAD7407797.1"/>
    </source>
</evidence>
<dbReference type="CDD" id="cd01274">
    <property type="entry name" value="PTB_Anks"/>
    <property type="match status" value="1"/>
</dbReference>
<organism evidence="5">
    <name type="scientific">Timema cristinae</name>
    <name type="common">Walking stick</name>
    <dbReference type="NCBI Taxonomy" id="61476"/>
    <lineage>
        <taxon>Eukaryota</taxon>
        <taxon>Metazoa</taxon>
        <taxon>Ecdysozoa</taxon>
        <taxon>Arthropoda</taxon>
        <taxon>Hexapoda</taxon>
        <taxon>Insecta</taxon>
        <taxon>Pterygota</taxon>
        <taxon>Neoptera</taxon>
        <taxon>Polyneoptera</taxon>
        <taxon>Phasmatodea</taxon>
        <taxon>Timematodea</taxon>
        <taxon>Timematoidea</taxon>
        <taxon>Timematidae</taxon>
        <taxon>Timema</taxon>
    </lineage>
</organism>
<sequence>MTSDFACRAVHVTGRLPFGEREKSNIQQLKEEIREKLPATNTGTLRHSHKKSRPPPPPVVAPSTNGSAVDLEIREPSELLVGVPATLTTQWRHRPHALVTGIVTYVANYLGSTVVKELRGTESTKKSIQKLKRSTRESKSTPDIVLAISYRGVQFLNTLTQELVCEHEIRNIHCACQDADDLTHFAYITKDHTSKSHYCHVFCVQTMVVSYLPDARVQHKRKEESTSSAFRPRWGFFQLSGDDWDLWWDQATEVIMTLGQAFEVAYQMALREQFSTASPLPRGGHTRSQSANILATPPVSTHTPVNHTRSLSVNEVKVNGQQVKEMSQTSEEQQPMTSPLQTPKINAPIVQTEEL</sequence>
<dbReference type="PROSITE" id="PS01179">
    <property type="entry name" value="PID"/>
    <property type="match status" value="1"/>
</dbReference>
<evidence type="ECO:0000256" key="2">
    <source>
        <dbReference type="ARBA" id="ARBA00023043"/>
    </source>
</evidence>
<accession>A0A7R9D467</accession>
<keyword evidence="1" id="KW-0677">Repeat</keyword>
<evidence type="ECO:0000256" key="3">
    <source>
        <dbReference type="SAM" id="MobiDB-lite"/>
    </source>
</evidence>
<feature type="region of interest" description="Disordered" evidence="3">
    <location>
        <begin position="34"/>
        <end position="65"/>
    </location>
</feature>
<dbReference type="PANTHER" id="PTHR24174:SF1">
    <property type="entry name" value="IP14385P"/>
    <property type="match status" value="1"/>
</dbReference>
<dbReference type="PANTHER" id="PTHR24174">
    <property type="entry name" value="ANKYRIN REPEAT AND STERILE ALPHA MOTIF DOMAIN-CONTAINING PROTEIN 1"/>
    <property type="match status" value="1"/>
</dbReference>
<protein>
    <recommendedName>
        <fullName evidence="4">PID domain-containing protein</fullName>
    </recommendedName>
</protein>
<dbReference type="EMBL" id="OC320326">
    <property type="protein sequence ID" value="CAD7407797.1"/>
    <property type="molecule type" value="Genomic_DNA"/>
</dbReference>
<proteinExistence type="predicted"/>
<feature type="domain" description="PID" evidence="4">
    <location>
        <begin position="103"/>
        <end position="272"/>
    </location>
</feature>
<keyword evidence="2" id="KW-0040">ANK repeat</keyword>
<dbReference type="InterPro" id="IPR033635">
    <property type="entry name" value="ANKS1/Caskin"/>
</dbReference>
<gene>
    <name evidence="5" type="ORF">TCEB3V08_LOCUS9200</name>
</gene>
<feature type="region of interest" description="Disordered" evidence="3">
    <location>
        <begin position="323"/>
        <end position="355"/>
    </location>
</feature>
<reference evidence="5" key="1">
    <citation type="submission" date="2020-11" db="EMBL/GenBank/DDBJ databases">
        <authorList>
            <person name="Tran Van P."/>
        </authorList>
    </citation>
    <scope>NUCLEOTIDE SEQUENCE</scope>
</reference>
<dbReference type="InterPro" id="IPR011993">
    <property type="entry name" value="PH-like_dom_sf"/>
</dbReference>
<dbReference type="SMART" id="SM00462">
    <property type="entry name" value="PTB"/>
    <property type="match status" value="1"/>
</dbReference>
<name>A0A7R9D467_TIMCR</name>
<evidence type="ECO:0000256" key="1">
    <source>
        <dbReference type="ARBA" id="ARBA00022737"/>
    </source>
</evidence>
<feature type="compositionally biased region" description="Polar residues" evidence="3">
    <location>
        <begin position="323"/>
        <end position="344"/>
    </location>
</feature>
<dbReference type="AlphaFoldDB" id="A0A7R9D467"/>
<dbReference type="InterPro" id="IPR006020">
    <property type="entry name" value="PTB/PI_dom"/>
</dbReference>